<evidence type="ECO:0000313" key="3">
    <source>
        <dbReference type="Proteomes" id="UP001459277"/>
    </source>
</evidence>
<protein>
    <submittedName>
        <fullName evidence="2">Uncharacterized protein</fullName>
    </submittedName>
</protein>
<gene>
    <name evidence="2" type="ORF">SO802_005575</name>
</gene>
<name>A0AAW2DIY4_9ROSI</name>
<dbReference type="AlphaFoldDB" id="A0AAW2DIY4"/>
<evidence type="ECO:0000313" key="2">
    <source>
        <dbReference type="EMBL" id="KAL0010467.1"/>
    </source>
</evidence>
<sequence length="85" mass="9470">MLIQELGGNARPSPVHDKVQKQNKDEQANHELQIFSFESISIATSNGATVTIPIELKEEAADSSSRSIEKHPQNSSLRALCMYRF</sequence>
<reference evidence="2 3" key="1">
    <citation type="submission" date="2024-01" db="EMBL/GenBank/DDBJ databases">
        <title>A telomere-to-telomere, gap-free genome of sweet tea (Lithocarpus litseifolius).</title>
        <authorList>
            <person name="Zhou J."/>
        </authorList>
    </citation>
    <scope>NUCLEOTIDE SEQUENCE [LARGE SCALE GENOMIC DNA]</scope>
    <source>
        <strain evidence="2">Zhou-2022a</strain>
        <tissue evidence="2">Leaf</tissue>
    </source>
</reference>
<evidence type="ECO:0000256" key="1">
    <source>
        <dbReference type="SAM" id="MobiDB-lite"/>
    </source>
</evidence>
<organism evidence="2 3">
    <name type="scientific">Lithocarpus litseifolius</name>
    <dbReference type="NCBI Taxonomy" id="425828"/>
    <lineage>
        <taxon>Eukaryota</taxon>
        <taxon>Viridiplantae</taxon>
        <taxon>Streptophyta</taxon>
        <taxon>Embryophyta</taxon>
        <taxon>Tracheophyta</taxon>
        <taxon>Spermatophyta</taxon>
        <taxon>Magnoliopsida</taxon>
        <taxon>eudicotyledons</taxon>
        <taxon>Gunneridae</taxon>
        <taxon>Pentapetalae</taxon>
        <taxon>rosids</taxon>
        <taxon>fabids</taxon>
        <taxon>Fagales</taxon>
        <taxon>Fagaceae</taxon>
        <taxon>Lithocarpus</taxon>
    </lineage>
</organism>
<dbReference type="EMBL" id="JAZDWU010000002">
    <property type="protein sequence ID" value="KAL0010467.1"/>
    <property type="molecule type" value="Genomic_DNA"/>
</dbReference>
<keyword evidence="3" id="KW-1185">Reference proteome</keyword>
<feature type="region of interest" description="Disordered" evidence="1">
    <location>
        <begin position="1"/>
        <end position="27"/>
    </location>
</feature>
<feature type="compositionally biased region" description="Basic and acidic residues" evidence="1">
    <location>
        <begin position="14"/>
        <end position="27"/>
    </location>
</feature>
<proteinExistence type="predicted"/>
<accession>A0AAW2DIY4</accession>
<comment type="caution">
    <text evidence="2">The sequence shown here is derived from an EMBL/GenBank/DDBJ whole genome shotgun (WGS) entry which is preliminary data.</text>
</comment>
<dbReference type="Proteomes" id="UP001459277">
    <property type="component" value="Unassembled WGS sequence"/>
</dbReference>